<evidence type="ECO:0000313" key="6">
    <source>
        <dbReference type="Proteomes" id="UP000245207"/>
    </source>
</evidence>
<feature type="signal peptide" evidence="4">
    <location>
        <begin position="1"/>
        <end position="21"/>
    </location>
</feature>
<feature type="compositionally biased region" description="Acidic residues" evidence="3">
    <location>
        <begin position="68"/>
        <end position="83"/>
    </location>
</feature>
<dbReference type="AlphaFoldDB" id="A0A2U1MNP6"/>
<comment type="similarity">
    <text evidence="1">Belongs to the Ole e I family.</text>
</comment>
<dbReference type="Proteomes" id="UP000245207">
    <property type="component" value="Unassembled WGS sequence"/>
</dbReference>
<proteinExistence type="inferred from homology"/>
<evidence type="ECO:0000256" key="1">
    <source>
        <dbReference type="ARBA" id="ARBA00010049"/>
    </source>
</evidence>
<sequence>MVDFKAFLVLIVLSMATTTRCSWISGGAPPPASTGDDYTIGDDSISPSPSGSVKSKKENGVSPGPSDESTEENDDDDDDDDEGVAAGPDSEFMVQGKSTDPNSKEDQPPGGESFIIQGKVYCDPCRIQFPTKISYALAGTKITLVCHKETGEETYRVEGESDRKGKYTIEAIGDHADEICEITVSESPDPNCPELMDDENHVRVSLTNKHGAKGRGRYANPLGFMVRDADPRCKEALDELGFTGI</sequence>
<feature type="chain" id="PRO_5015552286" evidence="4">
    <location>
        <begin position="22"/>
        <end position="245"/>
    </location>
</feature>
<comment type="caution">
    <text evidence="5">The sequence shown here is derived from an EMBL/GenBank/DDBJ whole genome shotgun (WGS) entry which is preliminary data.</text>
</comment>
<keyword evidence="4" id="KW-0732">Signal</keyword>
<organism evidence="5 6">
    <name type="scientific">Artemisia annua</name>
    <name type="common">Sweet wormwood</name>
    <dbReference type="NCBI Taxonomy" id="35608"/>
    <lineage>
        <taxon>Eukaryota</taxon>
        <taxon>Viridiplantae</taxon>
        <taxon>Streptophyta</taxon>
        <taxon>Embryophyta</taxon>
        <taxon>Tracheophyta</taxon>
        <taxon>Spermatophyta</taxon>
        <taxon>Magnoliopsida</taxon>
        <taxon>eudicotyledons</taxon>
        <taxon>Gunneridae</taxon>
        <taxon>Pentapetalae</taxon>
        <taxon>asterids</taxon>
        <taxon>campanulids</taxon>
        <taxon>Asterales</taxon>
        <taxon>Asteraceae</taxon>
        <taxon>Asteroideae</taxon>
        <taxon>Anthemideae</taxon>
        <taxon>Artemisiinae</taxon>
        <taxon>Artemisia</taxon>
    </lineage>
</organism>
<dbReference type="InterPro" id="IPR006040">
    <property type="entry name" value="Allergen_Ole_e_I_CS"/>
</dbReference>
<reference evidence="5 6" key="1">
    <citation type="journal article" date="2018" name="Mol. Plant">
        <title>The genome of Artemisia annua provides insight into the evolution of Asteraceae family and artemisinin biosynthesis.</title>
        <authorList>
            <person name="Shen Q."/>
            <person name="Zhang L."/>
            <person name="Liao Z."/>
            <person name="Wang S."/>
            <person name="Yan T."/>
            <person name="Shi P."/>
            <person name="Liu M."/>
            <person name="Fu X."/>
            <person name="Pan Q."/>
            <person name="Wang Y."/>
            <person name="Lv Z."/>
            <person name="Lu X."/>
            <person name="Zhang F."/>
            <person name="Jiang W."/>
            <person name="Ma Y."/>
            <person name="Chen M."/>
            <person name="Hao X."/>
            <person name="Li L."/>
            <person name="Tang Y."/>
            <person name="Lv G."/>
            <person name="Zhou Y."/>
            <person name="Sun X."/>
            <person name="Brodelius P.E."/>
            <person name="Rose J.K.C."/>
            <person name="Tang K."/>
        </authorList>
    </citation>
    <scope>NUCLEOTIDE SEQUENCE [LARGE SCALE GENOMIC DNA]</scope>
    <source>
        <strain evidence="6">cv. Huhao1</strain>
        <tissue evidence="5">Leaf</tissue>
    </source>
</reference>
<evidence type="ECO:0000256" key="2">
    <source>
        <dbReference type="ARBA" id="ARBA00023157"/>
    </source>
</evidence>
<name>A0A2U1MNP6_ARTAN</name>
<gene>
    <name evidence="5" type="ORF">CTI12_AA360060</name>
</gene>
<keyword evidence="2" id="KW-1015">Disulfide bond</keyword>
<dbReference type="GO" id="GO:0005615">
    <property type="term" value="C:extracellular space"/>
    <property type="evidence" value="ECO:0007669"/>
    <property type="project" value="InterPro"/>
</dbReference>
<dbReference type="EMBL" id="PKPP01004770">
    <property type="protein sequence ID" value="PWA62858.1"/>
    <property type="molecule type" value="Genomic_DNA"/>
</dbReference>
<evidence type="ECO:0000313" key="5">
    <source>
        <dbReference type="EMBL" id="PWA62858.1"/>
    </source>
</evidence>
<dbReference type="STRING" id="35608.A0A2U1MNP6"/>
<dbReference type="PANTHER" id="PTHR31614:SF2">
    <property type="entry name" value="F28N24.16 PROTEIN"/>
    <property type="match status" value="1"/>
</dbReference>
<dbReference type="InterPro" id="IPR006041">
    <property type="entry name" value="Pollen_Ole_e1_allergen"/>
</dbReference>
<dbReference type="Pfam" id="PF01190">
    <property type="entry name" value="Pollen_Ole_e_1"/>
    <property type="match status" value="1"/>
</dbReference>
<evidence type="ECO:0000256" key="3">
    <source>
        <dbReference type="SAM" id="MobiDB-lite"/>
    </source>
</evidence>
<evidence type="ECO:0000256" key="4">
    <source>
        <dbReference type="SAM" id="SignalP"/>
    </source>
</evidence>
<feature type="region of interest" description="Disordered" evidence="3">
    <location>
        <begin position="21"/>
        <end position="112"/>
    </location>
</feature>
<dbReference type="OrthoDB" id="1888725at2759"/>
<protein>
    <submittedName>
        <fullName evidence="5">Allergen Ole e 1, conserved site-containing protein</fullName>
    </submittedName>
</protein>
<dbReference type="PROSITE" id="PS00925">
    <property type="entry name" value="OLEEI"/>
    <property type="match status" value="1"/>
</dbReference>
<feature type="compositionally biased region" description="Low complexity" evidence="3">
    <location>
        <begin position="41"/>
        <end position="52"/>
    </location>
</feature>
<keyword evidence="6" id="KW-1185">Reference proteome</keyword>
<accession>A0A2U1MNP6</accession>
<dbReference type="PANTHER" id="PTHR31614">
    <property type="entry name" value="PROTEIN DOWNSTREAM OF FLC-RELATED"/>
    <property type="match status" value="1"/>
</dbReference>